<dbReference type="STRING" id="411467.BACCAP_04335"/>
<protein>
    <submittedName>
        <fullName evidence="1">Uncharacterized protein</fullName>
    </submittedName>
</protein>
<evidence type="ECO:0000313" key="1">
    <source>
        <dbReference type="EMBL" id="EDM97860.1"/>
    </source>
</evidence>
<accession>A6P1G8</accession>
<dbReference type="AlphaFoldDB" id="A6P1G8"/>
<reference evidence="1 2" key="1">
    <citation type="submission" date="2007-04" db="EMBL/GenBank/DDBJ databases">
        <authorList>
            <person name="Fulton L."/>
            <person name="Clifton S."/>
            <person name="Fulton B."/>
            <person name="Xu J."/>
            <person name="Minx P."/>
            <person name="Pepin K.H."/>
            <person name="Johnson M."/>
            <person name="Thiruvilangam P."/>
            <person name="Bhonagiri V."/>
            <person name="Nash W.E."/>
            <person name="Mardis E.R."/>
            <person name="Wilson R.K."/>
        </authorList>
    </citation>
    <scope>NUCLEOTIDE SEQUENCE [LARGE SCALE GENOMIC DNA]</scope>
    <source>
        <strain evidence="1 2">ATCC 29799</strain>
    </source>
</reference>
<proteinExistence type="predicted"/>
<organism evidence="1 2">
    <name type="scientific">Pseudoflavonifractor capillosus ATCC 29799</name>
    <dbReference type="NCBI Taxonomy" id="411467"/>
    <lineage>
        <taxon>Bacteria</taxon>
        <taxon>Bacillati</taxon>
        <taxon>Bacillota</taxon>
        <taxon>Clostridia</taxon>
        <taxon>Eubacteriales</taxon>
        <taxon>Oscillospiraceae</taxon>
        <taxon>Pseudoflavonifractor</taxon>
    </lineage>
</organism>
<sequence length="48" mass="5261">MCKIGSPLLSFLLCSLCTPLQALRIILELPNTKKMMLIIKNGSKNGIT</sequence>
<dbReference type="EMBL" id="AAXG02000047">
    <property type="protein sequence ID" value="EDM97860.1"/>
    <property type="molecule type" value="Genomic_DNA"/>
</dbReference>
<keyword evidence="2" id="KW-1185">Reference proteome</keyword>
<dbReference type="Proteomes" id="UP000003639">
    <property type="component" value="Unassembled WGS sequence"/>
</dbReference>
<gene>
    <name evidence="1" type="ORF">BACCAP_04335</name>
</gene>
<name>A6P1G8_9FIRM</name>
<evidence type="ECO:0000313" key="2">
    <source>
        <dbReference type="Proteomes" id="UP000003639"/>
    </source>
</evidence>
<reference evidence="1 2" key="2">
    <citation type="submission" date="2007-06" db="EMBL/GenBank/DDBJ databases">
        <title>Draft genome sequence of Pseudoflavonifractor capillosus ATCC 29799.</title>
        <authorList>
            <person name="Sudarsanam P."/>
            <person name="Ley R."/>
            <person name="Guruge J."/>
            <person name="Turnbaugh P.J."/>
            <person name="Mahowald M."/>
            <person name="Liep D."/>
            <person name="Gordon J."/>
        </authorList>
    </citation>
    <scope>NUCLEOTIDE SEQUENCE [LARGE SCALE GENOMIC DNA]</scope>
    <source>
        <strain evidence="1 2">ATCC 29799</strain>
    </source>
</reference>
<comment type="caution">
    <text evidence="1">The sequence shown here is derived from an EMBL/GenBank/DDBJ whole genome shotgun (WGS) entry which is preliminary data.</text>
</comment>